<proteinExistence type="predicted"/>
<dbReference type="Gene3D" id="2.20.25.240">
    <property type="match status" value="1"/>
</dbReference>
<reference evidence="2" key="1">
    <citation type="submission" date="2025-08" db="UniProtKB">
        <authorList>
            <consortium name="RefSeq"/>
        </authorList>
    </citation>
    <scope>IDENTIFICATION</scope>
</reference>
<dbReference type="RefSeq" id="XP_036354488.1">
    <property type="nucleotide sequence ID" value="XM_036498595.1"/>
</dbReference>
<accession>A0A7E6EGL7</accession>
<gene>
    <name evidence="2" type="primary">LOC118760964</name>
</gene>
<name>A0A7E6EGL7_9MOLL</name>
<evidence type="ECO:0000313" key="2">
    <source>
        <dbReference type="RefSeq" id="XP_036354488.1"/>
    </source>
</evidence>
<protein>
    <submittedName>
        <fullName evidence="2">Uncharacterized protein LOC118760964</fullName>
    </submittedName>
</protein>
<dbReference type="Proteomes" id="UP000515154">
    <property type="component" value="Unplaced"/>
</dbReference>
<dbReference type="AlphaFoldDB" id="A0A7E6EGL7"/>
<dbReference type="KEGG" id="osn:118760964"/>
<sequence>MRKYRSWSSSERNEEAESFYAKSIPILLIEPEKEKTYWTYANRKLCSARLTTIEDEISTTPSEHVHPPTPIENHAEKVKEEIKLLAGRTEQLPRSIVEAVASDISLSVAGCFPKLESLKCRVRRKRPVINEDELYKTPRGDNVLLYRNDEVSIFGTVENLAIVCDVFISICKTNKTLCAFFIC</sequence>
<evidence type="ECO:0000313" key="1">
    <source>
        <dbReference type="Proteomes" id="UP000515154"/>
    </source>
</evidence>
<organism evidence="1 2">
    <name type="scientific">Octopus sinensis</name>
    <name type="common">East Asian common octopus</name>
    <dbReference type="NCBI Taxonomy" id="2607531"/>
    <lineage>
        <taxon>Eukaryota</taxon>
        <taxon>Metazoa</taxon>
        <taxon>Spiralia</taxon>
        <taxon>Lophotrochozoa</taxon>
        <taxon>Mollusca</taxon>
        <taxon>Cephalopoda</taxon>
        <taxon>Coleoidea</taxon>
        <taxon>Octopodiformes</taxon>
        <taxon>Octopoda</taxon>
        <taxon>Incirrata</taxon>
        <taxon>Octopodidae</taxon>
        <taxon>Octopus</taxon>
    </lineage>
</organism>
<keyword evidence="1" id="KW-1185">Reference proteome</keyword>